<comment type="caution">
    <text evidence="2">The sequence shown here is derived from an EMBL/GenBank/DDBJ whole genome shotgun (WGS) entry which is preliminary data.</text>
</comment>
<reference evidence="2" key="1">
    <citation type="submission" date="2023-11" db="EMBL/GenBank/DDBJ databases">
        <authorList>
            <person name="Alioto T."/>
            <person name="Alioto T."/>
            <person name="Gomez Garrido J."/>
        </authorList>
    </citation>
    <scope>NUCLEOTIDE SEQUENCE</scope>
</reference>
<evidence type="ECO:0000313" key="2">
    <source>
        <dbReference type="EMBL" id="CAK3761779.1"/>
    </source>
</evidence>
<name>A0AAI8YRB6_9PEZI</name>
<accession>A0AAI8YRB6</accession>
<dbReference type="PANTHER" id="PTHR24148:SF73">
    <property type="entry name" value="HET DOMAIN PROTEIN (AFU_ORTHOLOGUE AFUA_8G01020)"/>
    <property type="match status" value="1"/>
</dbReference>
<keyword evidence="3" id="KW-1185">Reference proteome</keyword>
<dbReference type="InterPro" id="IPR052895">
    <property type="entry name" value="HetReg/Transcr_Mod"/>
</dbReference>
<feature type="domain" description="Heterokaryon incompatibility" evidence="1">
    <location>
        <begin position="1"/>
        <end position="73"/>
    </location>
</feature>
<dbReference type="Proteomes" id="UP001296104">
    <property type="component" value="Unassembled WGS sequence"/>
</dbReference>
<gene>
    <name evidence="2" type="ORF">LECACI_7A000310</name>
</gene>
<dbReference type="Pfam" id="PF06985">
    <property type="entry name" value="HET"/>
    <property type="match status" value="1"/>
</dbReference>
<protein>
    <recommendedName>
        <fullName evidence="1">Heterokaryon incompatibility domain-containing protein</fullName>
    </recommendedName>
</protein>
<evidence type="ECO:0000259" key="1">
    <source>
        <dbReference type="Pfam" id="PF06985"/>
    </source>
</evidence>
<dbReference type="AlphaFoldDB" id="A0AAI8YRB6"/>
<sequence length="103" mass="11507">MHEIYQKATRTIAWLGEGEDDGEFALGSGYAGRKALVEPHLVDGYDKEYETRGWTAVLALMKRPCWQRLWVMQGIALSSQPPRAMCGRTGIQWGTLTAALAHE</sequence>
<dbReference type="InterPro" id="IPR010730">
    <property type="entry name" value="HET"/>
</dbReference>
<dbReference type="EMBL" id="CAVMBE010000001">
    <property type="protein sequence ID" value="CAK3761779.1"/>
    <property type="molecule type" value="Genomic_DNA"/>
</dbReference>
<proteinExistence type="predicted"/>
<dbReference type="PANTHER" id="PTHR24148">
    <property type="entry name" value="ANKYRIN REPEAT DOMAIN-CONTAINING PROTEIN 39 HOMOLOG-RELATED"/>
    <property type="match status" value="1"/>
</dbReference>
<evidence type="ECO:0000313" key="3">
    <source>
        <dbReference type="Proteomes" id="UP001296104"/>
    </source>
</evidence>
<organism evidence="2 3">
    <name type="scientific">Lecanosticta acicola</name>
    <dbReference type="NCBI Taxonomy" id="111012"/>
    <lineage>
        <taxon>Eukaryota</taxon>
        <taxon>Fungi</taxon>
        <taxon>Dikarya</taxon>
        <taxon>Ascomycota</taxon>
        <taxon>Pezizomycotina</taxon>
        <taxon>Dothideomycetes</taxon>
        <taxon>Dothideomycetidae</taxon>
        <taxon>Mycosphaerellales</taxon>
        <taxon>Mycosphaerellaceae</taxon>
        <taxon>Lecanosticta</taxon>
    </lineage>
</organism>